<name>A0A366HIJ3_9BACT</name>
<reference evidence="1 2" key="1">
    <citation type="submission" date="2018-06" db="EMBL/GenBank/DDBJ databases">
        <title>Genomic Encyclopedia of Type Strains, Phase IV (KMG-IV): sequencing the most valuable type-strain genomes for metagenomic binning, comparative biology and taxonomic classification.</title>
        <authorList>
            <person name="Goeker M."/>
        </authorList>
    </citation>
    <scope>NUCLEOTIDE SEQUENCE [LARGE SCALE GENOMIC DNA]</scope>
    <source>
        <strain evidence="1 2">DSM 25532</strain>
    </source>
</reference>
<organism evidence="1 2">
    <name type="scientific">Roseimicrobium gellanilyticum</name>
    <dbReference type="NCBI Taxonomy" id="748857"/>
    <lineage>
        <taxon>Bacteria</taxon>
        <taxon>Pseudomonadati</taxon>
        <taxon>Verrucomicrobiota</taxon>
        <taxon>Verrucomicrobiia</taxon>
        <taxon>Verrucomicrobiales</taxon>
        <taxon>Verrucomicrobiaceae</taxon>
        <taxon>Roseimicrobium</taxon>
    </lineage>
</organism>
<accession>A0A366HIJ3</accession>
<gene>
    <name evidence="1" type="ORF">DES53_106240</name>
</gene>
<comment type="caution">
    <text evidence="1">The sequence shown here is derived from an EMBL/GenBank/DDBJ whole genome shotgun (WGS) entry which is preliminary data.</text>
</comment>
<proteinExistence type="predicted"/>
<dbReference type="Proteomes" id="UP000253426">
    <property type="component" value="Unassembled WGS sequence"/>
</dbReference>
<keyword evidence="2" id="KW-1185">Reference proteome</keyword>
<evidence type="ECO:0000313" key="2">
    <source>
        <dbReference type="Proteomes" id="UP000253426"/>
    </source>
</evidence>
<dbReference type="EMBL" id="QNRR01000006">
    <property type="protein sequence ID" value="RBP42531.1"/>
    <property type="molecule type" value="Genomic_DNA"/>
</dbReference>
<protein>
    <submittedName>
        <fullName evidence="1">Uncharacterized protein</fullName>
    </submittedName>
</protein>
<dbReference type="AlphaFoldDB" id="A0A366HIJ3"/>
<evidence type="ECO:0000313" key="1">
    <source>
        <dbReference type="EMBL" id="RBP42531.1"/>
    </source>
</evidence>
<sequence length="45" mass="4698">MAVHLLGTSALAAEGNLYGQTTLNGDCSRRPLLLVASLHNFDGIS</sequence>